<feature type="signal peptide" evidence="6">
    <location>
        <begin position="1"/>
        <end position="18"/>
    </location>
</feature>
<dbReference type="InterPro" id="IPR006665">
    <property type="entry name" value="OmpA-like"/>
</dbReference>
<dbReference type="InterPro" id="IPR036737">
    <property type="entry name" value="OmpA-like_sf"/>
</dbReference>
<feature type="region of interest" description="Disordered" evidence="5">
    <location>
        <begin position="25"/>
        <end position="44"/>
    </location>
</feature>
<dbReference type="AlphaFoldDB" id="H8FVK0"/>
<evidence type="ECO:0000256" key="3">
    <source>
        <dbReference type="ARBA" id="ARBA00023237"/>
    </source>
</evidence>
<feature type="region of interest" description="Disordered" evidence="5">
    <location>
        <begin position="126"/>
        <end position="162"/>
    </location>
</feature>
<accession>H8FVK0</accession>
<evidence type="ECO:0000256" key="2">
    <source>
        <dbReference type="ARBA" id="ARBA00023136"/>
    </source>
</evidence>
<dbReference type="PRINTS" id="PR01021">
    <property type="entry name" value="OMPADOMAIN"/>
</dbReference>
<evidence type="ECO:0000259" key="7">
    <source>
        <dbReference type="PROSITE" id="PS51123"/>
    </source>
</evidence>
<evidence type="ECO:0000313" key="9">
    <source>
        <dbReference type="Proteomes" id="UP000004169"/>
    </source>
</evidence>
<keyword evidence="3" id="KW-0998">Cell outer membrane</keyword>
<dbReference type="GO" id="GO:0009279">
    <property type="term" value="C:cell outer membrane"/>
    <property type="evidence" value="ECO:0007669"/>
    <property type="project" value="UniProtKB-SubCell"/>
</dbReference>
<dbReference type="EMBL" id="CAHP01000032">
    <property type="protein sequence ID" value="CCG42388.1"/>
    <property type="molecule type" value="Genomic_DNA"/>
</dbReference>
<dbReference type="STRING" id="1150626.PHAMO_380056"/>
<dbReference type="InterPro" id="IPR050330">
    <property type="entry name" value="Bact_OuterMem_StrucFunc"/>
</dbReference>
<feature type="chain" id="PRO_5003612417" evidence="6">
    <location>
        <begin position="19"/>
        <end position="162"/>
    </location>
</feature>
<comment type="caution">
    <text evidence="8">The sequence shown here is derived from an EMBL/GenBank/DDBJ whole genome shotgun (WGS) entry which is preliminary data.</text>
</comment>
<sequence>MYPSKKSGPLVVALIAIAALSTAPGCTEPEDGSPRRHTGSTPSPELAGAWYQIFFDSNKTEIDERGRMIVQNVAYVVAHDDTTRVTVIGKTDRIGSASSNLSLSEKRADQVRNALVAAGVPSARIDTSWTGEKGQGVETPSSAAEHHDRAVDITVVKQPHRQ</sequence>
<feature type="domain" description="OmpA-like" evidence="7">
    <location>
        <begin position="42"/>
        <end position="159"/>
    </location>
</feature>
<dbReference type="Proteomes" id="UP000004169">
    <property type="component" value="Unassembled WGS sequence"/>
</dbReference>
<evidence type="ECO:0000256" key="1">
    <source>
        <dbReference type="ARBA" id="ARBA00004442"/>
    </source>
</evidence>
<name>H8FVK0_MAGML</name>
<gene>
    <name evidence="8" type="ORF">PHAMO_380056</name>
</gene>
<dbReference type="PANTHER" id="PTHR30329:SF21">
    <property type="entry name" value="LIPOPROTEIN YIAD-RELATED"/>
    <property type="match status" value="1"/>
</dbReference>
<protein>
    <submittedName>
        <fullName evidence="8">Outer membrane protein and related peptidoglycan-associated (Lipo)proteins</fullName>
    </submittedName>
</protein>
<dbReference type="InterPro" id="IPR006664">
    <property type="entry name" value="OMP_bac"/>
</dbReference>
<dbReference type="PROSITE" id="PS51123">
    <property type="entry name" value="OMPA_2"/>
    <property type="match status" value="1"/>
</dbReference>
<evidence type="ECO:0000256" key="4">
    <source>
        <dbReference type="PROSITE-ProRule" id="PRU00473"/>
    </source>
</evidence>
<dbReference type="PANTHER" id="PTHR30329">
    <property type="entry name" value="STATOR ELEMENT OF FLAGELLAR MOTOR COMPLEX"/>
    <property type="match status" value="1"/>
</dbReference>
<keyword evidence="9" id="KW-1185">Reference proteome</keyword>
<reference evidence="8 9" key="1">
    <citation type="journal article" date="2012" name="J. Bacteriol.">
        <title>Draft Genome Sequence of the Purple Photosynthetic Bacterium Phaeospirillum molischianum DSM120, a Particularly Versatile Bacterium.</title>
        <authorList>
            <person name="Duquesne K."/>
            <person name="Prima V."/>
            <person name="Ji B."/>
            <person name="Rouy Z."/>
            <person name="Medigue C."/>
            <person name="Talla E."/>
            <person name="Sturgis J.N."/>
        </authorList>
    </citation>
    <scope>NUCLEOTIDE SEQUENCE [LARGE SCALE GENOMIC DNA]</scope>
    <source>
        <strain evidence="9">DSM120</strain>
    </source>
</reference>
<organism evidence="8 9">
    <name type="scientific">Magnetospirillum molischianum DSM 120</name>
    <dbReference type="NCBI Taxonomy" id="1150626"/>
    <lineage>
        <taxon>Bacteria</taxon>
        <taxon>Pseudomonadati</taxon>
        <taxon>Pseudomonadota</taxon>
        <taxon>Alphaproteobacteria</taxon>
        <taxon>Rhodospirillales</taxon>
        <taxon>Rhodospirillaceae</taxon>
        <taxon>Magnetospirillum</taxon>
    </lineage>
</organism>
<dbReference type="eggNOG" id="COG2885">
    <property type="taxonomic scope" value="Bacteria"/>
</dbReference>
<dbReference type="SUPFAM" id="SSF103088">
    <property type="entry name" value="OmpA-like"/>
    <property type="match status" value="1"/>
</dbReference>
<evidence type="ECO:0000256" key="5">
    <source>
        <dbReference type="SAM" id="MobiDB-lite"/>
    </source>
</evidence>
<evidence type="ECO:0000256" key="6">
    <source>
        <dbReference type="SAM" id="SignalP"/>
    </source>
</evidence>
<evidence type="ECO:0000313" key="8">
    <source>
        <dbReference type="EMBL" id="CCG42388.1"/>
    </source>
</evidence>
<keyword evidence="6" id="KW-0732">Signal</keyword>
<dbReference type="CDD" id="cd07185">
    <property type="entry name" value="OmpA_C-like"/>
    <property type="match status" value="1"/>
</dbReference>
<comment type="subcellular location">
    <subcellularLocation>
        <location evidence="1">Cell outer membrane</location>
    </subcellularLocation>
</comment>
<dbReference type="Gene3D" id="3.30.1330.60">
    <property type="entry name" value="OmpA-like domain"/>
    <property type="match status" value="1"/>
</dbReference>
<proteinExistence type="predicted"/>
<dbReference type="Pfam" id="PF00691">
    <property type="entry name" value="OmpA"/>
    <property type="match status" value="1"/>
</dbReference>
<keyword evidence="2 4" id="KW-0472">Membrane</keyword>
<dbReference type="RefSeq" id="WP_002730078.1">
    <property type="nucleotide sequence ID" value="NZ_CAHP01000032.1"/>
</dbReference>
<dbReference type="OrthoDB" id="7352253at2"/>